<keyword evidence="1" id="KW-0812">Transmembrane</keyword>
<dbReference type="OrthoDB" id="2082701at2"/>
<dbReference type="Proteomes" id="UP000288490">
    <property type="component" value="Unassembled WGS sequence"/>
</dbReference>
<comment type="caution">
    <text evidence="2">The sequence shown here is derived from an EMBL/GenBank/DDBJ whole genome shotgun (WGS) entry which is preliminary data.</text>
</comment>
<dbReference type="InterPro" id="IPR017259">
    <property type="entry name" value="UCP037672"/>
</dbReference>
<feature type="transmembrane region" description="Helical" evidence="1">
    <location>
        <begin position="6"/>
        <end position="25"/>
    </location>
</feature>
<organism evidence="2 3">
    <name type="scientific">Vagococcus bubulae</name>
    <dbReference type="NCBI Taxonomy" id="1977868"/>
    <lineage>
        <taxon>Bacteria</taxon>
        <taxon>Bacillati</taxon>
        <taxon>Bacillota</taxon>
        <taxon>Bacilli</taxon>
        <taxon>Lactobacillales</taxon>
        <taxon>Enterococcaceae</taxon>
        <taxon>Vagococcus</taxon>
    </lineage>
</organism>
<protein>
    <recommendedName>
        <fullName evidence="4">DUF3784 domain-containing protein</fullName>
    </recommendedName>
</protein>
<name>A0A429ZQF3_9ENTE</name>
<proteinExistence type="predicted"/>
<keyword evidence="3" id="KW-1185">Reference proteome</keyword>
<dbReference type="AlphaFoldDB" id="A0A429ZQF3"/>
<evidence type="ECO:0000313" key="2">
    <source>
        <dbReference type="EMBL" id="RST95888.1"/>
    </source>
</evidence>
<dbReference type="EMBL" id="NGJT01000002">
    <property type="protein sequence ID" value="RST95888.1"/>
    <property type="molecule type" value="Genomic_DNA"/>
</dbReference>
<accession>A0A429ZQF3</accession>
<evidence type="ECO:0000256" key="1">
    <source>
        <dbReference type="SAM" id="Phobius"/>
    </source>
</evidence>
<dbReference type="RefSeq" id="WP_125956025.1">
    <property type="nucleotide sequence ID" value="NZ_JAQEJV010000002.1"/>
</dbReference>
<gene>
    <name evidence="2" type="ORF">CBF36_01590</name>
</gene>
<evidence type="ECO:0008006" key="4">
    <source>
        <dbReference type="Google" id="ProtNLM"/>
    </source>
</evidence>
<feature type="transmembrane region" description="Helical" evidence="1">
    <location>
        <begin position="65"/>
        <end position="91"/>
    </location>
</feature>
<evidence type="ECO:0000313" key="3">
    <source>
        <dbReference type="Proteomes" id="UP000288490"/>
    </source>
</evidence>
<sequence>MNVMVIVCLLIGVLLLISGIIFFLLKEKSVGLIAGFNSLSQDEQHQYDTLTLSIDVRNQLFRWSILLFLGGVLSFFSDYFGVATMFVWYLLLINNMGSDSFEKYKIKQ</sequence>
<reference evidence="2 3" key="1">
    <citation type="submission" date="2017-05" db="EMBL/GenBank/DDBJ databases">
        <title>Vagococcus spp. assemblies.</title>
        <authorList>
            <person name="Gulvik C.A."/>
        </authorList>
    </citation>
    <scope>NUCLEOTIDE SEQUENCE [LARGE SCALE GENOMIC DNA]</scope>
    <source>
        <strain evidence="2 3">SS1994</strain>
    </source>
</reference>
<keyword evidence="1" id="KW-1133">Transmembrane helix</keyword>
<keyword evidence="1" id="KW-0472">Membrane</keyword>
<dbReference type="Pfam" id="PF12650">
    <property type="entry name" value="DUF3784"/>
    <property type="match status" value="1"/>
</dbReference>